<dbReference type="EMBL" id="VIWT01000005">
    <property type="protein sequence ID" value="TWF73412.1"/>
    <property type="molecule type" value="Genomic_DNA"/>
</dbReference>
<dbReference type="Proteomes" id="UP000317940">
    <property type="component" value="Unassembled WGS sequence"/>
</dbReference>
<sequence length="111" mass="12251">MSDIVGTQLVVTARAWIVAAWYHHLLTRPVILLDDVEQTGTHWGSNALPLGPGPHRIAASFRYKWQRTARLCEGRTEFTAEDGVTTVLRAQLGVRNTAPFRITGPAARSSD</sequence>
<organism evidence="1 2">
    <name type="scientific">Kitasatospora viridis</name>
    <dbReference type="NCBI Taxonomy" id="281105"/>
    <lineage>
        <taxon>Bacteria</taxon>
        <taxon>Bacillati</taxon>
        <taxon>Actinomycetota</taxon>
        <taxon>Actinomycetes</taxon>
        <taxon>Kitasatosporales</taxon>
        <taxon>Streptomycetaceae</taxon>
        <taxon>Kitasatospora</taxon>
    </lineage>
</organism>
<reference evidence="1 2" key="1">
    <citation type="submission" date="2019-06" db="EMBL/GenBank/DDBJ databases">
        <title>Sequencing the genomes of 1000 actinobacteria strains.</title>
        <authorList>
            <person name="Klenk H.-P."/>
        </authorList>
    </citation>
    <scope>NUCLEOTIDE SEQUENCE [LARGE SCALE GENOMIC DNA]</scope>
    <source>
        <strain evidence="1 2">DSM 44826</strain>
    </source>
</reference>
<dbReference type="RefSeq" id="WP_145910404.1">
    <property type="nucleotide sequence ID" value="NZ_BAAAMZ010000001.1"/>
</dbReference>
<proteinExistence type="predicted"/>
<comment type="caution">
    <text evidence="1">The sequence shown here is derived from an EMBL/GenBank/DDBJ whole genome shotgun (WGS) entry which is preliminary data.</text>
</comment>
<evidence type="ECO:0000313" key="2">
    <source>
        <dbReference type="Proteomes" id="UP000317940"/>
    </source>
</evidence>
<name>A0A561SEZ5_9ACTN</name>
<dbReference type="AlphaFoldDB" id="A0A561SEZ5"/>
<protein>
    <submittedName>
        <fullName evidence="1">Uncharacterized protein</fullName>
    </submittedName>
</protein>
<gene>
    <name evidence="1" type="ORF">FHX73_1523</name>
</gene>
<accession>A0A561SEZ5</accession>
<evidence type="ECO:0000313" key="1">
    <source>
        <dbReference type="EMBL" id="TWF73412.1"/>
    </source>
</evidence>
<dbReference type="OrthoDB" id="5119752at2"/>
<keyword evidence="2" id="KW-1185">Reference proteome</keyword>